<reference evidence="3 4" key="1">
    <citation type="journal article" date="2018" name="BMC Genomics">
        <title>Genomic comparison of Trypanosoma conorhini and Trypanosoma rangeli to Trypanosoma cruzi strains of high and low virulence.</title>
        <authorList>
            <person name="Bradwell K.R."/>
            <person name="Koparde V.N."/>
            <person name="Matveyev A.V."/>
            <person name="Serrano M.G."/>
            <person name="Alves J.M."/>
            <person name="Parikh H."/>
            <person name="Huang B."/>
            <person name="Lee V."/>
            <person name="Espinosa-Alvarez O."/>
            <person name="Ortiz P.A."/>
            <person name="Costa-Martins A.G."/>
            <person name="Teixeira M.M."/>
            <person name="Buck G.A."/>
        </authorList>
    </citation>
    <scope>NUCLEOTIDE SEQUENCE [LARGE SCALE GENOMIC DNA]</scope>
    <source>
        <strain evidence="3 4">025E</strain>
    </source>
</reference>
<keyword evidence="4" id="KW-1185">Reference proteome</keyword>
<dbReference type="InterPro" id="IPR027417">
    <property type="entry name" value="P-loop_NTPase"/>
</dbReference>
<dbReference type="EMBL" id="MKKU01000048">
    <property type="protein sequence ID" value="RNF26297.1"/>
    <property type="molecule type" value="Genomic_DNA"/>
</dbReference>
<dbReference type="SMART" id="SM00174">
    <property type="entry name" value="RHO"/>
    <property type="match status" value="1"/>
</dbReference>
<dbReference type="PROSITE" id="PS51420">
    <property type="entry name" value="RHO"/>
    <property type="match status" value="1"/>
</dbReference>
<proteinExistence type="predicted"/>
<dbReference type="PRINTS" id="PR00449">
    <property type="entry name" value="RASTRNSFRMNG"/>
</dbReference>
<dbReference type="PANTHER" id="PTHR24072">
    <property type="entry name" value="RHO FAMILY GTPASE"/>
    <property type="match status" value="1"/>
</dbReference>
<evidence type="ECO:0000256" key="2">
    <source>
        <dbReference type="ARBA" id="ARBA00023134"/>
    </source>
</evidence>
<dbReference type="GO" id="GO:0003924">
    <property type="term" value="F:GTPase activity"/>
    <property type="evidence" value="ECO:0007669"/>
    <property type="project" value="InterPro"/>
</dbReference>
<dbReference type="Pfam" id="PF00071">
    <property type="entry name" value="Ras"/>
    <property type="match status" value="2"/>
</dbReference>
<evidence type="ECO:0000313" key="3">
    <source>
        <dbReference type="EMBL" id="RNF26297.1"/>
    </source>
</evidence>
<dbReference type="GO" id="GO:0007264">
    <property type="term" value="P:small GTPase-mediated signal transduction"/>
    <property type="evidence" value="ECO:0007669"/>
    <property type="project" value="InterPro"/>
</dbReference>
<dbReference type="AlphaFoldDB" id="A0A422Q8P2"/>
<dbReference type="SUPFAM" id="SSF52540">
    <property type="entry name" value="P-loop containing nucleoside triphosphate hydrolases"/>
    <property type="match status" value="1"/>
</dbReference>
<dbReference type="Gene3D" id="3.40.50.300">
    <property type="entry name" value="P-loop containing nucleotide triphosphate hydrolases"/>
    <property type="match status" value="1"/>
</dbReference>
<name>A0A422Q8P2_9TRYP</name>
<sequence length="273" mass="29722">MGPLRCKVVLLGDGKVGKTCLQYSFAHGLDYLARHQGYHKTAIENYELLLPINDGEGGAGGPQAVSLALWDTAGQEECEELRRMCHLGGVMPADEAEDSEACASAGGPTALPSPLQCDVSVFILCFAWDDPHSLTSLQMRWYREIRRVEQAVGPLRNGSHGRPFTVVLCGTKFDLRTKADRRGITAGLVTREQAYTVQQSIGADALVVCSSKTGFGVRDVFHTAVLLWLQKQPAYTQRLAPATPREALTLGGGDELPRSPSNHRIAKRSCQLF</sequence>
<dbReference type="SMART" id="SM00175">
    <property type="entry name" value="RAB"/>
    <property type="match status" value="1"/>
</dbReference>
<organism evidence="3 4">
    <name type="scientific">Trypanosoma conorhini</name>
    <dbReference type="NCBI Taxonomy" id="83891"/>
    <lineage>
        <taxon>Eukaryota</taxon>
        <taxon>Discoba</taxon>
        <taxon>Euglenozoa</taxon>
        <taxon>Kinetoplastea</taxon>
        <taxon>Metakinetoplastina</taxon>
        <taxon>Trypanosomatida</taxon>
        <taxon>Trypanosomatidae</taxon>
        <taxon>Trypanosoma</taxon>
    </lineage>
</organism>
<dbReference type="Proteomes" id="UP000284403">
    <property type="component" value="Unassembled WGS sequence"/>
</dbReference>
<dbReference type="GeneID" id="40315057"/>
<dbReference type="InterPro" id="IPR003578">
    <property type="entry name" value="Small_GTPase_Rho"/>
</dbReference>
<protein>
    <submittedName>
        <fullName evidence="3">Rho-like GTP binding protein</fullName>
    </submittedName>
</protein>
<accession>A0A422Q8P2</accession>
<gene>
    <name evidence="3" type="ORF">Tco025E_01446</name>
</gene>
<dbReference type="OrthoDB" id="8830751at2759"/>
<keyword evidence="2" id="KW-0342">GTP-binding</keyword>
<dbReference type="PROSITE" id="PS51419">
    <property type="entry name" value="RAB"/>
    <property type="match status" value="1"/>
</dbReference>
<dbReference type="SMART" id="SM00173">
    <property type="entry name" value="RAS"/>
    <property type="match status" value="1"/>
</dbReference>
<evidence type="ECO:0000313" key="4">
    <source>
        <dbReference type="Proteomes" id="UP000284403"/>
    </source>
</evidence>
<dbReference type="InterPro" id="IPR001806">
    <property type="entry name" value="Small_GTPase"/>
</dbReference>
<dbReference type="PROSITE" id="PS51421">
    <property type="entry name" value="RAS"/>
    <property type="match status" value="1"/>
</dbReference>
<dbReference type="GO" id="GO:0005525">
    <property type="term" value="F:GTP binding"/>
    <property type="evidence" value="ECO:0007669"/>
    <property type="project" value="UniProtKB-KW"/>
</dbReference>
<evidence type="ECO:0000256" key="1">
    <source>
        <dbReference type="ARBA" id="ARBA00022741"/>
    </source>
</evidence>
<comment type="caution">
    <text evidence="3">The sequence shown here is derived from an EMBL/GenBank/DDBJ whole genome shotgun (WGS) entry which is preliminary data.</text>
</comment>
<dbReference type="RefSeq" id="XP_029231503.1">
    <property type="nucleotide sequence ID" value="XM_029368384.1"/>
</dbReference>
<dbReference type="CDD" id="cd00157">
    <property type="entry name" value="Rho"/>
    <property type="match status" value="1"/>
</dbReference>
<keyword evidence="1" id="KW-0547">Nucleotide-binding</keyword>